<evidence type="ECO:0000256" key="1">
    <source>
        <dbReference type="SAM" id="MobiDB-lite"/>
    </source>
</evidence>
<keyword evidence="2" id="KW-0472">Membrane</keyword>
<keyword evidence="2" id="KW-0812">Transmembrane</keyword>
<sequence length="195" mass="21926">MAEINSTNINDLPTDPTNGGSIGGNISLEISENRNIPQQQIPSTNLSLDQTTISQIVNGLQQASLAGATQLPSRDISLNTNNLTQDPQIQPNYIPEPKEKNYILDSDDDLNNYYKAEKMENSLDSLYDELQGPILLAVLYFLFQLPFLKKLIFKYLPFCCLKDGNYNINGLFLTCGLFGFIFYLLSKTVKHFSKF</sequence>
<name>A0A6C0KQK3_9ZZZZ</name>
<evidence type="ECO:0000256" key="2">
    <source>
        <dbReference type="SAM" id="Phobius"/>
    </source>
</evidence>
<protein>
    <submittedName>
        <fullName evidence="3">Uncharacterized protein</fullName>
    </submittedName>
</protein>
<proteinExistence type="predicted"/>
<keyword evidence="2" id="KW-1133">Transmembrane helix</keyword>
<dbReference type="EMBL" id="MN740943">
    <property type="protein sequence ID" value="QHU19000.1"/>
    <property type="molecule type" value="Genomic_DNA"/>
</dbReference>
<feature type="transmembrane region" description="Helical" evidence="2">
    <location>
        <begin position="130"/>
        <end position="148"/>
    </location>
</feature>
<evidence type="ECO:0000313" key="3">
    <source>
        <dbReference type="EMBL" id="QHU19000.1"/>
    </source>
</evidence>
<feature type="region of interest" description="Disordered" evidence="1">
    <location>
        <begin position="1"/>
        <end position="25"/>
    </location>
</feature>
<feature type="transmembrane region" description="Helical" evidence="2">
    <location>
        <begin position="168"/>
        <end position="185"/>
    </location>
</feature>
<dbReference type="AlphaFoldDB" id="A0A6C0KQK3"/>
<organism evidence="3">
    <name type="scientific">viral metagenome</name>
    <dbReference type="NCBI Taxonomy" id="1070528"/>
    <lineage>
        <taxon>unclassified sequences</taxon>
        <taxon>metagenomes</taxon>
        <taxon>organismal metagenomes</taxon>
    </lineage>
</organism>
<feature type="compositionally biased region" description="Polar residues" evidence="1">
    <location>
        <begin position="1"/>
        <end position="19"/>
    </location>
</feature>
<accession>A0A6C0KQK3</accession>
<reference evidence="3" key="1">
    <citation type="journal article" date="2020" name="Nature">
        <title>Giant virus diversity and host interactions through global metagenomics.</title>
        <authorList>
            <person name="Schulz F."/>
            <person name="Roux S."/>
            <person name="Paez-Espino D."/>
            <person name="Jungbluth S."/>
            <person name="Walsh D.A."/>
            <person name="Denef V.J."/>
            <person name="McMahon K.D."/>
            <person name="Konstantinidis K.T."/>
            <person name="Eloe-Fadrosh E.A."/>
            <person name="Kyrpides N.C."/>
            <person name="Woyke T."/>
        </authorList>
    </citation>
    <scope>NUCLEOTIDE SEQUENCE</scope>
    <source>
        <strain evidence="3">GVMAG-S-3300013014-104</strain>
    </source>
</reference>